<dbReference type="RefSeq" id="WP_014215543.1">
    <property type="nucleotide sequence ID" value="NC_016605.1"/>
</dbReference>
<accession>G8PDL1</accession>
<protein>
    <recommendedName>
        <fullName evidence="3">Lipoprotein</fullName>
    </recommendedName>
</protein>
<dbReference type="HOGENOM" id="CLU_1569202_0_0_9"/>
<dbReference type="PATRIC" id="fig|701521.8.peg.1025"/>
<sequence length="170" mass="19265">MKKIVALAAPLLVLILFLAGCVHNKVYATVVITPQKYDQIMNDKRMINATIKDLNKFNPEKPSTKSDIIDAVKEMENKGSKNLSKTDKVKFRALLSDNKKGINGMVSHSYEHRLGFDDDVTGRIRHNMLSAIRLMSKSITSNKSDQDKIYKQFIDDTGAETKLYKMNDNQ</sequence>
<evidence type="ECO:0000313" key="1">
    <source>
        <dbReference type="EMBL" id="AEV95346.1"/>
    </source>
</evidence>
<proteinExistence type="predicted"/>
<organism evidence="1 2">
    <name type="scientific">Pediococcus claussenii (strain ATCC BAA-344 / DSM 14800 / JCM 18046 / KCTC 3811 / LMG 21948 / P06)</name>
    <dbReference type="NCBI Taxonomy" id="701521"/>
    <lineage>
        <taxon>Bacteria</taxon>
        <taxon>Bacillati</taxon>
        <taxon>Bacillota</taxon>
        <taxon>Bacilli</taxon>
        <taxon>Lactobacillales</taxon>
        <taxon>Lactobacillaceae</taxon>
        <taxon>Pediococcus</taxon>
    </lineage>
</organism>
<keyword evidence="2" id="KW-1185">Reference proteome</keyword>
<gene>
    <name evidence="1" type="ordered locus">PECL_1082</name>
</gene>
<name>G8PDL1_PEDCP</name>
<reference evidence="1 2" key="1">
    <citation type="journal article" date="2012" name="J. Bacteriol.">
        <title>Complete Genome Sequence of the Beer Spoilage Organism Pediococcus claussenii ATCC BAA-344T.</title>
        <authorList>
            <person name="Pittet V."/>
            <person name="Abegunde T."/>
            <person name="Marfleet T."/>
            <person name="Haakensen M."/>
            <person name="Morrow K."/>
            <person name="Jayaprakash T."/>
            <person name="Schroeder K."/>
            <person name="Trost B."/>
            <person name="Byrns S."/>
            <person name="Bergsveinson J."/>
            <person name="Kusalik A."/>
            <person name="Ziola B."/>
        </authorList>
    </citation>
    <scope>NUCLEOTIDE SEQUENCE [LARGE SCALE GENOMIC DNA]</scope>
    <source>
        <strain evidence="1 2">ATCC BAA-344</strain>
    </source>
</reference>
<dbReference type="KEGG" id="pce:PECL_1082"/>
<dbReference type="Proteomes" id="UP000005444">
    <property type="component" value="Chromosome"/>
</dbReference>
<dbReference type="eggNOG" id="ENOG5033EXJ">
    <property type="taxonomic scope" value="Bacteria"/>
</dbReference>
<evidence type="ECO:0000313" key="2">
    <source>
        <dbReference type="Proteomes" id="UP000005444"/>
    </source>
</evidence>
<dbReference type="AlphaFoldDB" id="G8PDL1"/>
<evidence type="ECO:0008006" key="3">
    <source>
        <dbReference type="Google" id="ProtNLM"/>
    </source>
</evidence>
<dbReference type="PROSITE" id="PS51257">
    <property type="entry name" value="PROKAR_LIPOPROTEIN"/>
    <property type="match status" value="1"/>
</dbReference>
<dbReference type="EMBL" id="CP003137">
    <property type="protein sequence ID" value="AEV95346.1"/>
    <property type="molecule type" value="Genomic_DNA"/>
</dbReference>